<protein>
    <submittedName>
        <fullName evidence="3">Putative major pilin subunit</fullName>
    </submittedName>
</protein>
<reference evidence="3 4" key="1">
    <citation type="submission" date="2019-02" db="EMBL/GenBank/DDBJ databases">
        <title>Deep-cultivation of Planctomycetes and their phenomic and genomic characterization uncovers novel biology.</title>
        <authorList>
            <person name="Wiegand S."/>
            <person name="Jogler M."/>
            <person name="Boedeker C."/>
            <person name="Pinto D."/>
            <person name="Vollmers J."/>
            <person name="Rivas-Marin E."/>
            <person name="Kohn T."/>
            <person name="Peeters S.H."/>
            <person name="Heuer A."/>
            <person name="Rast P."/>
            <person name="Oberbeckmann S."/>
            <person name="Bunk B."/>
            <person name="Jeske O."/>
            <person name="Meyerdierks A."/>
            <person name="Storesund J.E."/>
            <person name="Kallscheuer N."/>
            <person name="Luecker S."/>
            <person name="Lage O.M."/>
            <person name="Pohl T."/>
            <person name="Merkel B.J."/>
            <person name="Hornburger P."/>
            <person name="Mueller R.-W."/>
            <person name="Bruemmer F."/>
            <person name="Labrenz M."/>
            <person name="Spormann A.M."/>
            <person name="Op den Camp H."/>
            <person name="Overmann J."/>
            <person name="Amann R."/>
            <person name="Jetten M.S.M."/>
            <person name="Mascher T."/>
            <person name="Medema M.H."/>
            <person name="Devos D.P."/>
            <person name="Kaster A.-K."/>
            <person name="Ovreas L."/>
            <person name="Rohde M."/>
            <person name="Galperin M.Y."/>
            <person name="Jogler C."/>
        </authorList>
    </citation>
    <scope>NUCLEOTIDE SEQUENCE [LARGE SCALE GENOMIC DNA]</scope>
    <source>
        <strain evidence="3 4">CA12</strain>
    </source>
</reference>
<dbReference type="Pfam" id="PF07963">
    <property type="entry name" value="N_methyl"/>
    <property type="match status" value="1"/>
</dbReference>
<dbReference type="InterPro" id="IPR045584">
    <property type="entry name" value="Pilin-like"/>
</dbReference>
<feature type="domain" description="DUF1559" evidence="2">
    <location>
        <begin position="43"/>
        <end position="329"/>
    </location>
</feature>
<dbReference type="NCBIfam" id="TIGR04294">
    <property type="entry name" value="pre_pil_HX9DG"/>
    <property type="match status" value="1"/>
</dbReference>
<dbReference type="InterPro" id="IPR011453">
    <property type="entry name" value="DUF1559"/>
</dbReference>
<keyword evidence="1" id="KW-0812">Transmembrane</keyword>
<keyword evidence="1" id="KW-1133">Transmembrane helix</keyword>
<dbReference type="RefSeq" id="WP_165700925.1">
    <property type="nucleotide sequence ID" value="NZ_CP036265.1"/>
</dbReference>
<evidence type="ECO:0000256" key="1">
    <source>
        <dbReference type="SAM" id="Phobius"/>
    </source>
</evidence>
<keyword evidence="1" id="KW-0472">Membrane</keyword>
<sequence length="346" mass="37293">MPSKSDFRPCGSVRLRRGFTLIELLVVIAIIAILVSLLLPAVQQAREAARRSQCHNNLKQLALGCHNYAGTFKMLPLNYGTDNVWADPAPTNAHSVSWMVGVLPYIDQENVYEAIDFNFEATNDPRTGPDFNNPNVPSNAMVARTIIPTFRCPSDGVSTDLMTGRANRAGDKNIAVNNYKGVCGSNWAWGSFQVRTGALGFGRANDTGGNGLDRGNGPIIRGHGFPSVTTFAQIEDGLTNVMLIGEAIPAYCTHSQWFFFNGSTATTAIPLNARAQCSAATTGSASTDLKACAGDWPNNYSFMSQHAGGGNFAMSDGSVQFVSETIDLETYRRLGNMMDGQVTEFP</sequence>
<dbReference type="Gene3D" id="3.30.700.10">
    <property type="entry name" value="Glycoprotein, Type 4 Pilin"/>
    <property type="match status" value="1"/>
</dbReference>
<evidence type="ECO:0000259" key="2">
    <source>
        <dbReference type="Pfam" id="PF07596"/>
    </source>
</evidence>
<dbReference type="NCBIfam" id="TIGR02532">
    <property type="entry name" value="IV_pilin_GFxxxE"/>
    <property type="match status" value="1"/>
</dbReference>
<dbReference type="InterPro" id="IPR027558">
    <property type="entry name" value="Pre_pil_HX9DG_C"/>
</dbReference>
<dbReference type="EMBL" id="CP036265">
    <property type="protein sequence ID" value="QDT14408.1"/>
    <property type="molecule type" value="Genomic_DNA"/>
</dbReference>
<evidence type="ECO:0000313" key="4">
    <source>
        <dbReference type="Proteomes" id="UP000318741"/>
    </source>
</evidence>
<name>A0A517P4U9_9PLAN</name>
<feature type="transmembrane region" description="Helical" evidence="1">
    <location>
        <begin position="21"/>
        <end position="42"/>
    </location>
</feature>
<gene>
    <name evidence="3" type="ORF">CA12_04810</name>
</gene>
<dbReference type="SUPFAM" id="SSF54523">
    <property type="entry name" value="Pili subunits"/>
    <property type="match status" value="1"/>
</dbReference>
<dbReference type="KEGG" id="acaf:CA12_04810"/>
<dbReference type="PANTHER" id="PTHR30093:SF2">
    <property type="entry name" value="TYPE II SECRETION SYSTEM PROTEIN H"/>
    <property type="match status" value="1"/>
</dbReference>
<proteinExistence type="predicted"/>
<dbReference type="Pfam" id="PF07596">
    <property type="entry name" value="SBP_bac_10"/>
    <property type="match status" value="1"/>
</dbReference>
<dbReference type="Proteomes" id="UP000318741">
    <property type="component" value="Chromosome"/>
</dbReference>
<dbReference type="PANTHER" id="PTHR30093">
    <property type="entry name" value="GENERAL SECRETION PATHWAY PROTEIN G"/>
    <property type="match status" value="1"/>
</dbReference>
<dbReference type="PROSITE" id="PS00409">
    <property type="entry name" value="PROKAR_NTER_METHYL"/>
    <property type="match status" value="1"/>
</dbReference>
<dbReference type="InterPro" id="IPR012902">
    <property type="entry name" value="N_methyl_site"/>
</dbReference>
<evidence type="ECO:0000313" key="3">
    <source>
        <dbReference type="EMBL" id="QDT14408.1"/>
    </source>
</evidence>
<dbReference type="AlphaFoldDB" id="A0A517P4U9"/>
<keyword evidence="4" id="KW-1185">Reference proteome</keyword>
<organism evidence="3 4">
    <name type="scientific">Alienimonas californiensis</name>
    <dbReference type="NCBI Taxonomy" id="2527989"/>
    <lineage>
        <taxon>Bacteria</taxon>
        <taxon>Pseudomonadati</taxon>
        <taxon>Planctomycetota</taxon>
        <taxon>Planctomycetia</taxon>
        <taxon>Planctomycetales</taxon>
        <taxon>Planctomycetaceae</taxon>
        <taxon>Alienimonas</taxon>
    </lineage>
</organism>
<accession>A0A517P4U9</accession>